<dbReference type="AlphaFoldDB" id="A0A177CD88"/>
<evidence type="ECO:0000313" key="2">
    <source>
        <dbReference type="EMBL" id="OAG05191.1"/>
    </source>
</evidence>
<dbReference type="InterPro" id="IPR036400">
    <property type="entry name" value="Cyt_B5-like_heme/steroid_sf"/>
</dbReference>
<dbReference type="SUPFAM" id="SSF55856">
    <property type="entry name" value="Cytochrome b5-like heme/steroid binding domain"/>
    <property type="match status" value="1"/>
</dbReference>
<dbReference type="EMBL" id="KV441553">
    <property type="protein sequence ID" value="OAG05191.1"/>
    <property type="molecule type" value="Genomic_DNA"/>
</dbReference>
<dbReference type="RefSeq" id="XP_018035556.1">
    <property type="nucleotide sequence ID" value="XM_018178730.1"/>
</dbReference>
<dbReference type="Pfam" id="PF00173">
    <property type="entry name" value="Cyt-b5"/>
    <property type="match status" value="1"/>
</dbReference>
<proteinExistence type="predicted"/>
<dbReference type="InterPro" id="IPR001199">
    <property type="entry name" value="Cyt_B5-like_heme/steroid-bd"/>
</dbReference>
<dbReference type="Gene3D" id="3.10.120.10">
    <property type="entry name" value="Cytochrome b5-like heme/steroid binding domain"/>
    <property type="match status" value="1"/>
</dbReference>
<protein>
    <recommendedName>
        <fullName evidence="1">Cytochrome b5 heme-binding domain-containing protein</fullName>
    </recommendedName>
</protein>
<keyword evidence="3" id="KW-1185">Reference proteome</keyword>
<sequence length="87" mass="9434">MDALGITTSPSPYNLFGIPDLSETILVLSTFPIQPKKIFIASEVAAHNTSESLYLSIHAKVYDLTDFQHSHPGGRQSAFSPSQISSI</sequence>
<reference evidence="2 3" key="1">
    <citation type="submission" date="2016-05" db="EMBL/GenBank/DDBJ databases">
        <title>Comparative analysis of secretome profiles of manganese(II)-oxidizing ascomycete fungi.</title>
        <authorList>
            <consortium name="DOE Joint Genome Institute"/>
            <person name="Zeiner C.A."/>
            <person name="Purvine S.O."/>
            <person name="Zink E.M."/>
            <person name="Wu S."/>
            <person name="Pasa-Tolic L."/>
            <person name="Chaput D.L."/>
            <person name="Haridas S."/>
            <person name="Grigoriev I.V."/>
            <person name="Santelli C.M."/>
            <person name="Hansel C.M."/>
        </authorList>
    </citation>
    <scope>NUCLEOTIDE SEQUENCE [LARGE SCALE GENOMIC DNA]</scope>
    <source>
        <strain evidence="2 3">AP3s5-JAC2a</strain>
    </source>
</reference>
<dbReference type="InParanoid" id="A0A177CD88"/>
<organism evidence="2 3">
    <name type="scientific">Paraphaeosphaeria sporulosa</name>
    <dbReference type="NCBI Taxonomy" id="1460663"/>
    <lineage>
        <taxon>Eukaryota</taxon>
        <taxon>Fungi</taxon>
        <taxon>Dikarya</taxon>
        <taxon>Ascomycota</taxon>
        <taxon>Pezizomycotina</taxon>
        <taxon>Dothideomycetes</taxon>
        <taxon>Pleosporomycetidae</taxon>
        <taxon>Pleosporales</taxon>
        <taxon>Massarineae</taxon>
        <taxon>Didymosphaeriaceae</taxon>
        <taxon>Paraphaeosphaeria</taxon>
    </lineage>
</organism>
<dbReference type="Proteomes" id="UP000077069">
    <property type="component" value="Unassembled WGS sequence"/>
</dbReference>
<dbReference type="PROSITE" id="PS50255">
    <property type="entry name" value="CYTOCHROME_B5_2"/>
    <property type="match status" value="1"/>
</dbReference>
<gene>
    <name evidence="2" type="ORF">CC84DRAFT_1165512</name>
</gene>
<accession>A0A177CD88</accession>
<dbReference type="OrthoDB" id="260519at2759"/>
<dbReference type="GeneID" id="28762216"/>
<evidence type="ECO:0000259" key="1">
    <source>
        <dbReference type="PROSITE" id="PS50255"/>
    </source>
</evidence>
<name>A0A177CD88_9PLEO</name>
<evidence type="ECO:0000313" key="3">
    <source>
        <dbReference type="Proteomes" id="UP000077069"/>
    </source>
</evidence>
<feature type="domain" description="Cytochrome b5 heme-binding" evidence="1">
    <location>
        <begin position="36"/>
        <end position="87"/>
    </location>
</feature>